<dbReference type="EMBL" id="FTNM01000005">
    <property type="protein sequence ID" value="SIR35667.1"/>
    <property type="molecule type" value="Genomic_DNA"/>
</dbReference>
<keyword evidence="1" id="KW-1133">Transmembrane helix</keyword>
<proteinExistence type="predicted"/>
<feature type="transmembrane region" description="Helical" evidence="1">
    <location>
        <begin position="44"/>
        <end position="66"/>
    </location>
</feature>
<sequence>MSSVFSTYIELGFHHIFDFKAYDHMLFLLALCAIYTLSDWRQVVALVTSFTIGHSITLALSTFNIIKFDTALIEFLIPVTILFTCFINFFKLNGAASKQHPIWSFHNLLAITFGLIHGMGFSNFLKSMLGRNGDTWQQLLAFNIGIELGQLLIVSILLVIGFLMMNLFRAKKRDWILVLSSAAAGISLILMIETNIF</sequence>
<dbReference type="STRING" id="1077936.SAMN05421545_3321"/>
<dbReference type="Proteomes" id="UP000185924">
    <property type="component" value="Unassembled WGS sequence"/>
</dbReference>
<feature type="transmembrane region" description="Helical" evidence="1">
    <location>
        <begin position="175"/>
        <end position="192"/>
    </location>
</feature>
<feature type="transmembrane region" description="Helical" evidence="1">
    <location>
        <begin position="21"/>
        <end position="37"/>
    </location>
</feature>
<dbReference type="AlphaFoldDB" id="A0A1N7A943"/>
<feature type="transmembrane region" description="Helical" evidence="1">
    <location>
        <begin position="72"/>
        <end position="90"/>
    </location>
</feature>
<evidence type="ECO:0000256" key="1">
    <source>
        <dbReference type="SAM" id="Phobius"/>
    </source>
</evidence>
<feature type="transmembrane region" description="Helical" evidence="1">
    <location>
        <begin position="140"/>
        <end position="163"/>
    </location>
</feature>
<dbReference type="OrthoDB" id="9808870at2"/>
<protein>
    <submittedName>
        <fullName evidence="2">HupE / UreJ protein</fullName>
    </submittedName>
</protein>
<dbReference type="Pfam" id="PF13795">
    <property type="entry name" value="HupE_UreJ_2"/>
    <property type="match status" value="1"/>
</dbReference>
<gene>
    <name evidence="2" type="ORF">SAMN05421545_3321</name>
</gene>
<accession>A0A1N7A943</accession>
<dbReference type="InterPro" id="IPR032809">
    <property type="entry name" value="Put_HupE_UreJ"/>
</dbReference>
<keyword evidence="1" id="KW-0472">Membrane</keyword>
<keyword evidence="3" id="KW-1185">Reference proteome</keyword>
<reference evidence="3" key="1">
    <citation type="submission" date="2017-01" db="EMBL/GenBank/DDBJ databases">
        <authorList>
            <person name="Varghese N."/>
            <person name="Submissions S."/>
        </authorList>
    </citation>
    <scope>NUCLEOTIDE SEQUENCE [LARGE SCALE GENOMIC DNA]</scope>
    <source>
        <strain evidence="3">DM9</strain>
    </source>
</reference>
<feature type="transmembrane region" description="Helical" evidence="1">
    <location>
        <begin position="102"/>
        <end position="120"/>
    </location>
</feature>
<evidence type="ECO:0000313" key="2">
    <source>
        <dbReference type="EMBL" id="SIR35667.1"/>
    </source>
</evidence>
<name>A0A1N7A943_9BACT</name>
<evidence type="ECO:0000313" key="3">
    <source>
        <dbReference type="Proteomes" id="UP000185924"/>
    </source>
</evidence>
<keyword evidence="1" id="KW-0812">Transmembrane</keyword>
<organism evidence="2 3">
    <name type="scientific">Pontibacter lucknowensis</name>
    <dbReference type="NCBI Taxonomy" id="1077936"/>
    <lineage>
        <taxon>Bacteria</taxon>
        <taxon>Pseudomonadati</taxon>
        <taxon>Bacteroidota</taxon>
        <taxon>Cytophagia</taxon>
        <taxon>Cytophagales</taxon>
        <taxon>Hymenobacteraceae</taxon>
        <taxon>Pontibacter</taxon>
    </lineage>
</organism>
<dbReference type="RefSeq" id="WP_007653545.1">
    <property type="nucleotide sequence ID" value="NZ_FTNM01000005.1"/>
</dbReference>